<dbReference type="OrthoDB" id="137965at2"/>
<accession>A0A845L7U6</accession>
<keyword evidence="2" id="KW-0732">Signal</keyword>
<evidence type="ECO:0000313" key="3">
    <source>
        <dbReference type="EMBL" id="MZP30874.1"/>
    </source>
</evidence>
<evidence type="ECO:0000256" key="1">
    <source>
        <dbReference type="SAM" id="Phobius"/>
    </source>
</evidence>
<dbReference type="Proteomes" id="UP000463470">
    <property type="component" value="Unassembled WGS sequence"/>
</dbReference>
<dbReference type="RefSeq" id="WP_161259392.1">
    <property type="nucleotide sequence ID" value="NZ_WXEY01000020.1"/>
</dbReference>
<gene>
    <name evidence="3" type="ORF">GTO91_14235</name>
</gene>
<dbReference type="InterPro" id="IPR029062">
    <property type="entry name" value="Class_I_gatase-like"/>
</dbReference>
<name>A0A845L7U6_9FIRM</name>
<keyword evidence="1" id="KW-1133">Transmembrane helix</keyword>
<feature type="transmembrane region" description="Helical" evidence="1">
    <location>
        <begin position="420"/>
        <end position="440"/>
    </location>
</feature>
<feature type="chain" id="PRO_5032357713" description="Glutamine amidotransferase domain-containing protein" evidence="2">
    <location>
        <begin position="37"/>
        <end position="834"/>
    </location>
</feature>
<comment type="caution">
    <text evidence="3">The sequence shown here is derived from an EMBL/GenBank/DDBJ whole genome shotgun (WGS) entry which is preliminary data.</text>
</comment>
<sequence length="834" mass="90247">MLREQRNGMCASLARFAAVTALLSVLFPAAMMPAAAAPMAATAAPAPTVPVQAGTVVAEPVRLHVVPGYGGDYKPYHLIPIRVKVSNNGAPLKGLLRLAMKDTQPQVGYHVLPVSLDAGETKTYTLFGSEQISMPNIVVRLESDEGLLIAEEKVGGRGLNTGDKLIGVLSEQATTADFLGSLRRENAQSLHRVQHLSEADIPETAQSLKMLDVLVINGFPAEKLSAVQTEAITGWVENGGILILGGGAGYRRSAAPWLDLSPVSVHGETRWNGLRKLAEKAGVENVPSGPLTVAMGKLAGGRIIVEEKGIPIIALRPVGDGKVLFCAYDLAEGPVAHWPGNSPLWSRLLLPLIDGERAEGLNGGPRGIDFWQSLAMAAERIPAFKTPPIGVLAALLGAYILIAGPILYHVMGRWGQREWNWLAIPVAAVLFGGGLFLFGAKDRMGGTLVQNLSVVELHDRWADITTGAALFVPEGGTYRLQAKGGEIPRPLEMPDFSHPDHQQVHLSGDGDSMSLEFRDVEFWSLRKALFQQTAERGRIASRLVYEDGKMAGTVINQTPYAIRDARLLYGAEVIPLGDLPPGEAVPVDVLIGNEPVRQVTTFMGPASLIPLEKLLPGDPDPALAATRTNRASRERDILGSFFQGGPVLPSGEVEFFGWTDDPVVDYEIPGHPLRAVHLGLVHSTLDLAPGPDGSMLYAAGAFTAKTVNGVTEADRGANGFLVADSPIILDYMITEPESSSFFKQNGHFTPTRIRVDFWTHEPSFVFKKEIYDWHRNGFAEWDKVASNDCLDREALPYFLSPEGRLRFRFSHEDPALLQKFIGLPHLFVEGRMAP</sequence>
<keyword evidence="1" id="KW-0472">Membrane</keyword>
<dbReference type="Gene3D" id="3.40.50.880">
    <property type="match status" value="1"/>
</dbReference>
<keyword evidence="4" id="KW-1185">Reference proteome</keyword>
<feature type="signal peptide" evidence="2">
    <location>
        <begin position="1"/>
        <end position="36"/>
    </location>
</feature>
<feature type="transmembrane region" description="Helical" evidence="1">
    <location>
        <begin position="389"/>
        <end position="408"/>
    </location>
</feature>
<dbReference type="EMBL" id="WXEY01000020">
    <property type="protein sequence ID" value="MZP30874.1"/>
    <property type="molecule type" value="Genomic_DNA"/>
</dbReference>
<organism evidence="3 4">
    <name type="scientific">Heliomicrobium undosum</name>
    <dbReference type="NCBI Taxonomy" id="121734"/>
    <lineage>
        <taxon>Bacteria</taxon>
        <taxon>Bacillati</taxon>
        <taxon>Bacillota</taxon>
        <taxon>Clostridia</taxon>
        <taxon>Eubacteriales</taxon>
        <taxon>Heliobacteriaceae</taxon>
        <taxon>Heliomicrobium</taxon>
    </lineage>
</organism>
<reference evidence="3 4" key="1">
    <citation type="submission" date="2020-01" db="EMBL/GenBank/DDBJ databases">
        <title>Whole-genome sequence of Heliobacterium undosum DSM 13378.</title>
        <authorList>
            <person name="Kyndt J.A."/>
            <person name="Meyer T.E."/>
        </authorList>
    </citation>
    <scope>NUCLEOTIDE SEQUENCE [LARGE SCALE GENOMIC DNA]</scope>
    <source>
        <strain evidence="3 4">DSM 13378</strain>
    </source>
</reference>
<keyword evidence="1" id="KW-0812">Transmembrane</keyword>
<evidence type="ECO:0000256" key="2">
    <source>
        <dbReference type="SAM" id="SignalP"/>
    </source>
</evidence>
<proteinExistence type="predicted"/>
<dbReference type="SUPFAM" id="SSF52317">
    <property type="entry name" value="Class I glutamine amidotransferase-like"/>
    <property type="match status" value="1"/>
</dbReference>
<evidence type="ECO:0008006" key="5">
    <source>
        <dbReference type="Google" id="ProtNLM"/>
    </source>
</evidence>
<evidence type="ECO:0000313" key="4">
    <source>
        <dbReference type="Proteomes" id="UP000463470"/>
    </source>
</evidence>
<dbReference type="AlphaFoldDB" id="A0A845L7U6"/>
<protein>
    <recommendedName>
        <fullName evidence="5">Glutamine amidotransferase domain-containing protein</fullName>
    </recommendedName>
</protein>